<feature type="transmembrane region" description="Helical" evidence="1">
    <location>
        <begin position="153"/>
        <end position="172"/>
    </location>
</feature>
<organism evidence="3 4">
    <name type="scientific">Saccharopolyspora erythraea</name>
    <name type="common">Streptomyces erythraeus</name>
    <dbReference type="NCBI Taxonomy" id="1836"/>
    <lineage>
        <taxon>Bacteria</taxon>
        <taxon>Bacillati</taxon>
        <taxon>Actinomycetota</taxon>
        <taxon>Actinomycetes</taxon>
        <taxon>Pseudonocardiales</taxon>
        <taxon>Pseudonocardiaceae</taxon>
        <taxon>Saccharopolyspora</taxon>
    </lineage>
</organism>
<feature type="transmembrane region" description="Helical" evidence="1">
    <location>
        <begin position="217"/>
        <end position="236"/>
    </location>
</feature>
<dbReference type="InterPro" id="IPR052163">
    <property type="entry name" value="DGC-Regulatory_Protein"/>
</dbReference>
<evidence type="ECO:0000259" key="2">
    <source>
        <dbReference type="PROSITE" id="PS50887"/>
    </source>
</evidence>
<dbReference type="EMBL" id="BAAAGS010000005">
    <property type="protein sequence ID" value="GAA0514289.1"/>
    <property type="molecule type" value="Genomic_DNA"/>
</dbReference>
<dbReference type="NCBIfam" id="TIGR00254">
    <property type="entry name" value="GGDEF"/>
    <property type="match status" value="1"/>
</dbReference>
<feature type="domain" description="GGDEF" evidence="2">
    <location>
        <begin position="376"/>
        <end position="509"/>
    </location>
</feature>
<dbReference type="InterPro" id="IPR029787">
    <property type="entry name" value="Nucleotide_cyclase"/>
</dbReference>
<feature type="transmembrane region" description="Helical" evidence="1">
    <location>
        <begin position="288"/>
        <end position="313"/>
    </location>
</feature>
<proteinExistence type="predicted"/>
<feature type="transmembrane region" description="Helical" evidence="1">
    <location>
        <begin position="50"/>
        <end position="68"/>
    </location>
</feature>
<dbReference type="InterPro" id="IPR000160">
    <property type="entry name" value="GGDEF_dom"/>
</dbReference>
<keyword evidence="1" id="KW-0472">Membrane</keyword>
<dbReference type="CDD" id="cd01949">
    <property type="entry name" value="GGDEF"/>
    <property type="match status" value="1"/>
</dbReference>
<keyword evidence="1" id="KW-0812">Transmembrane</keyword>
<name>A0ABN1C8Z6_SACER</name>
<protein>
    <recommendedName>
        <fullName evidence="2">GGDEF domain-containing protein</fullName>
    </recommendedName>
</protein>
<accession>A0ABN1C8Z6</accession>
<evidence type="ECO:0000313" key="4">
    <source>
        <dbReference type="Proteomes" id="UP001500729"/>
    </source>
</evidence>
<keyword evidence="4" id="KW-1185">Reference proteome</keyword>
<dbReference type="SMART" id="SM00267">
    <property type="entry name" value="GGDEF"/>
    <property type="match status" value="1"/>
</dbReference>
<feature type="transmembrane region" description="Helical" evidence="1">
    <location>
        <begin position="184"/>
        <end position="205"/>
    </location>
</feature>
<feature type="transmembrane region" description="Helical" evidence="1">
    <location>
        <begin position="80"/>
        <end position="98"/>
    </location>
</feature>
<sequence>MVGKGLFARAPGNRSFRRIAAAAIALLLVEITVAGSGVLGWSGSIALNKVWEIAASVAALGAWTWSAVRHQGPQRRWRQWMSAAMACFLVGLVAWSWGQVVVAAPLPTATLGPAGFLLTPVIALLALVIHAYERGPGPRSPLGDPRNLAIKALDLLIIAGSVVLFVSVTLGTHLSQGWDSSGPILTMLAAHPMAYLWLAAGTVALARLRRGARELPVLFIALAAVSYMVSSALFGHYVETGAETIPPWLEAGFMACPVFFFLGALAPSTGRREQEGRAHRTVREVVQLAVPYLPLIATALFIAAGLLAGLTLTRFQECVFVALMGLVISRQLATLLENNRLLRRAEYEALHDPLTGVANRTLFLHWLERSLADCRRPIVLAFCDLDDFKEVNDNFGHAAGDLVLTSAARRLTRCAGADDLVARLGGDEFAVVLHNVHEPLEEAGQRLLRALQEPHDLNGRPLVVSASVGMTYLSPDQPVAGTDTLMRWADSAMYVAKRRGKNTLAHTLEFREEHIR</sequence>
<comment type="caution">
    <text evidence="3">The sequence shown here is derived from an EMBL/GenBank/DDBJ whole genome shotgun (WGS) entry which is preliminary data.</text>
</comment>
<feature type="transmembrane region" description="Helical" evidence="1">
    <location>
        <begin position="248"/>
        <end position="267"/>
    </location>
</feature>
<evidence type="ECO:0000313" key="3">
    <source>
        <dbReference type="EMBL" id="GAA0514289.1"/>
    </source>
</evidence>
<dbReference type="InterPro" id="IPR043128">
    <property type="entry name" value="Rev_trsase/Diguanyl_cyclase"/>
</dbReference>
<dbReference type="PANTHER" id="PTHR46663:SF2">
    <property type="entry name" value="GGDEF DOMAIN-CONTAINING PROTEIN"/>
    <property type="match status" value="1"/>
</dbReference>
<dbReference type="Gene3D" id="3.30.70.270">
    <property type="match status" value="1"/>
</dbReference>
<dbReference type="PANTHER" id="PTHR46663">
    <property type="entry name" value="DIGUANYLATE CYCLASE DGCT-RELATED"/>
    <property type="match status" value="1"/>
</dbReference>
<keyword evidence="1" id="KW-1133">Transmembrane helix</keyword>
<feature type="transmembrane region" description="Helical" evidence="1">
    <location>
        <begin position="110"/>
        <end position="132"/>
    </location>
</feature>
<gene>
    <name evidence="3" type="ORF">GCM10009533_11530</name>
</gene>
<dbReference type="Proteomes" id="UP001500729">
    <property type="component" value="Unassembled WGS sequence"/>
</dbReference>
<dbReference type="SUPFAM" id="SSF55073">
    <property type="entry name" value="Nucleotide cyclase"/>
    <property type="match status" value="1"/>
</dbReference>
<reference evidence="3 4" key="1">
    <citation type="journal article" date="2019" name="Int. J. Syst. Evol. Microbiol.">
        <title>The Global Catalogue of Microorganisms (GCM) 10K type strain sequencing project: providing services to taxonomists for standard genome sequencing and annotation.</title>
        <authorList>
            <consortium name="The Broad Institute Genomics Platform"/>
            <consortium name="The Broad Institute Genome Sequencing Center for Infectious Disease"/>
            <person name="Wu L."/>
            <person name="Ma J."/>
        </authorList>
    </citation>
    <scope>NUCLEOTIDE SEQUENCE [LARGE SCALE GENOMIC DNA]</scope>
    <source>
        <strain evidence="3 4">JCM 10303</strain>
    </source>
</reference>
<dbReference type="PROSITE" id="PS50887">
    <property type="entry name" value="GGDEF"/>
    <property type="match status" value="1"/>
</dbReference>
<dbReference type="Pfam" id="PF00990">
    <property type="entry name" value="GGDEF"/>
    <property type="match status" value="1"/>
</dbReference>
<evidence type="ECO:0000256" key="1">
    <source>
        <dbReference type="SAM" id="Phobius"/>
    </source>
</evidence>
<dbReference type="RefSeq" id="WP_009945516.1">
    <property type="nucleotide sequence ID" value="NZ_BAAAGS010000005.1"/>
</dbReference>